<proteinExistence type="predicted"/>
<dbReference type="Gene3D" id="3.40.50.1000">
    <property type="entry name" value="HAD superfamily/HAD-like"/>
    <property type="match status" value="1"/>
</dbReference>
<protein>
    <recommendedName>
        <fullName evidence="1">Polynucleotide kinase PNKP phosphatase domain-containing protein</fullName>
    </recommendedName>
</protein>
<accession>A0A8S5LHT5</accession>
<name>A0A8S5LHT5_9CAUD</name>
<evidence type="ECO:0000259" key="1">
    <source>
        <dbReference type="Pfam" id="PF25109"/>
    </source>
</evidence>
<feature type="domain" description="Polynucleotide kinase PNKP phosphatase" evidence="1">
    <location>
        <begin position="3"/>
        <end position="155"/>
    </location>
</feature>
<dbReference type="Pfam" id="PF25109">
    <property type="entry name" value="HAD_PNKP"/>
    <property type="match status" value="1"/>
</dbReference>
<sequence length="166" mass="19902">MKYIVFDIDGVLADCSHRLHYIQGEDKDYDKFYSKEELWKDKPIKAGMNILDALHRFEVMRDNPRLTEFYGEVIFITGRNESCKNTTYNWLYNNILERGTVYHKLYMRPKNDYRPAHEVKEDLIKKHIGFENIIFAFDDDDKVNEMYKKHGVMCYKPNITSVINKE</sequence>
<dbReference type="InterPro" id="IPR036412">
    <property type="entry name" value="HAD-like_sf"/>
</dbReference>
<dbReference type="InterPro" id="IPR056782">
    <property type="entry name" value="HAD_PNKP"/>
</dbReference>
<evidence type="ECO:0000313" key="2">
    <source>
        <dbReference type="EMBL" id="DAD69432.1"/>
    </source>
</evidence>
<organism evidence="2">
    <name type="scientific">Myoviridae sp. ctqMr7</name>
    <dbReference type="NCBI Taxonomy" id="2823552"/>
    <lineage>
        <taxon>Viruses</taxon>
        <taxon>Duplodnaviria</taxon>
        <taxon>Heunggongvirae</taxon>
        <taxon>Uroviricota</taxon>
        <taxon>Caudoviricetes</taxon>
    </lineage>
</organism>
<dbReference type="SUPFAM" id="SSF56784">
    <property type="entry name" value="HAD-like"/>
    <property type="match status" value="1"/>
</dbReference>
<reference evidence="2" key="1">
    <citation type="journal article" date="2021" name="Proc. Natl. Acad. Sci. U.S.A.">
        <title>A Catalog of Tens of Thousands of Viruses from Human Metagenomes Reveals Hidden Associations with Chronic Diseases.</title>
        <authorList>
            <person name="Tisza M.J."/>
            <person name="Buck C.B."/>
        </authorList>
    </citation>
    <scope>NUCLEOTIDE SEQUENCE</scope>
    <source>
        <strain evidence="2">CtqMr7</strain>
    </source>
</reference>
<dbReference type="EMBL" id="BK014721">
    <property type="protein sequence ID" value="DAD69432.1"/>
    <property type="molecule type" value="Genomic_DNA"/>
</dbReference>
<dbReference type="InterPro" id="IPR023214">
    <property type="entry name" value="HAD_sf"/>
</dbReference>